<evidence type="ECO:0000313" key="12">
    <source>
        <dbReference type="EMBL" id="HEN41974.1"/>
    </source>
</evidence>
<dbReference type="InterPro" id="IPR001789">
    <property type="entry name" value="Sig_transdc_resp-reg_receiver"/>
</dbReference>
<keyword evidence="8" id="KW-1133">Transmembrane helix</keyword>
<dbReference type="SMART" id="SM00387">
    <property type="entry name" value="HATPase_c"/>
    <property type="match status" value="1"/>
</dbReference>
<dbReference type="InterPro" id="IPR036890">
    <property type="entry name" value="HATPase_C_sf"/>
</dbReference>
<feature type="transmembrane region" description="Helical" evidence="8">
    <location>
        <begin position="14"/>
        <end position="36"/>
    </location>
</feature>
<evidence type="ECO:0000259" key="10">
    <source>
        <dbReference type="PROSITE" id="PS50110"/>
    </source>
</evidence>
<sequence length="605" mass="65806">MPAILTRNRIGTRLIWKAALLSLLFSVAFSAIHLAIEYNRSLDSLDHTVKILETAHVNTITAALWSFDREQIASQLDEFSQYPFISYAAIESRTAVVSEWGTRGKPGVEVRTVPMAMAYNGRMVPVGNLHLEIDRSSVLQGTLVSAAVTLAFQAVTIAIVVLVALKLFEREVTRHLAAAASYCSSLDITRMNSPLDLDKERRDDELDALVDAFNQMRESLSVAYQQLNQAQKMEAVGRLAGGVAHDYNNKLTVILGYAQLLRQGGVVDDEAREQVGEIIRAAEHSRDITSQLLAFSRSQRVMPVRVDLNRLVERAQKSLGRLIGEEVTLRFSPGRELWSVRMDPTQADQLLMNLVLNARDAIAGHGSVLIATENVVLDAAACGPNPGITPGEYVRLTVSDTGCGMDRETLEHIFEPFFSTKEPGKGTGLGLATVYGIVRQNGGAIQVQSEPGKGSVFSIYFPRFQGGDRVPEPASLPRAAAATGTILVVDDDEAILGITASMLRHGGFTVLAAGGAQEAIDICRRPGMAIDLILTDVIMPDMNAGALIPLVREHQPGVKVLCMSGHPADVIEQRGMIGDDMPFLRKPFSPDVLREKIALLLPADR</sequence>
<dbReference type="PANTHER" id="PTHR43065:SF42">
    <property type="entry name" value="TWO-COMPONENT SENSOR PPRA"/>
    <property type="match status" value="1"/>
</dbReference>
<dbReference type="CDD" id="cd00082">
    <property type="entry name" value="HisKA"/>
    <property type="match status" value="1"/>
</dbReference>
<dbReference type="CDD" id="cd06225">
    <property type="entry name" value="HAMP"/>
    <property type="match status" value="1"/>
</dbReference>
<dbReference type="PANTHER" id="PTHR43065">
    <property type="entry name" value="SENSOR HISTIDINE KINASE"/>
    <property type="match status" value="1"/>
</dbReference>
<dbReference type="Gene3D" id="1.10.287.130">
    <property type="match status" value="1"/>
</dbReference>
<dbReference type="PRINTS" id="PR00344">
    <property type="entry name" value="BCTRLSENSOR"/>
</dbReference>
<evidence type="ECO:0000256" key="1">
    <source>
        <dbReference type="ARBA" id="ARBA00000085"/>
    </source>
</evidence>
<evidence type="ECO:0000256" key="5">
    <source>
        <dbReference type="ARBA" id="ARBA00022679"/>
    </source>
</evidence>
<dbReference type="SUPFAM" id="SSF55874">
    <property type="entry name" value="ATPase domain of HSP90 chaperone/DNA topoisomerase II/histidine kinase"/>
    <property type="match status" value="1"/>
</dbReference>
<comment type="caution">
    <text evidence="12">The sequence shown here is derived from an EMBL/GenBank/DDBJ whole genome shotgun (WGS) entry which is preliminary data.</text>
</comment>
<dbReference type="InterPro" id="IPR005467">
    <property type="entry name" value="His_kinase_dom"/>
</dbReference>
<dbReference type="InterPro" id="IPR033414">
    <property type="entry name" value="Sensor_dom"/>
</dbReference>
<dbReference type="AlphaFoldDB" id="A0A831UGJ1"/>
<evidence type="ECO:0000256" key="4">
    <source>
        <dbReference type="ARBA" id="ARBA00022553"/>
    </source>
</evidence>
<accession>A0A831UGJ1</accession>
<name>A0A831UGJ1_GEOME</name>
<keyword evidence="8" id="KW-0472">Membrane</keyword>
<feature type="domain" description="HAMP" evidence="11">
    <location>
        <begin position="200"/>
        <end position="225"/>
    </location>
</feature>
<dbReference type="SMART" id="SM00388">
    <property type="entry name" value="HisKA"/>
    <property type="match status" value="1"/>
</dbReference>
<comment type="catalytic activity">
    <reaction evidence="1">
        <text>ATP + protein L-histidine = ADP + protein N-phospho-L-histidine.</text>
        <dbReference type="EC" id="2.7.13.3"/>
    </reaction>
</comment>
<dbReference type="GO" id="GO:0000155">
    <property type="term" value="F:phosphorelay sensor kinase activity"/>
    <property type="evidence" value="ECO:0007669"/>
    <property type="project" value="InterPro"/>
</dbReference>
<gene>
    <name evidence="12" type="ORF">ENQ87_06295</name>
</gene>
<dbReference type="PROSITE" id="PS50885">
    <property type="entry name" value="HAMP"/>
    <property type="match status" value="1"/>
</dbReference>
<dbReference type="SMART" id="SM00448">
    <property type="entry name" value="REC"/>
    <property type="match status" value="1"/>
</dbReference>
<evidence type="ECO:0000256" key="7">
    <source>
        <dbReference type="PROSITE-ProRule" id="PRU00169"/>
    </source>
</evidence>
<dbReference type="Gene3D" id="6.10.340.10">
    <property type="match status" value="1"/>
</dbReference>
<feature type="modified residue" description="4-aspartylphosphate" evidence="7">
    <location>
        <position position="536"/>
    </location>
</feature>
<dbReference type="SUPFAM" id="SSF47384">
    <property type="entry name" value="Homodimeric domain of signal transducing histidine kinase"/>
    <property type="match status" value="1"/>
</dbReference>
<dbReference type="Gene3D" id="3.30.565.10">
    <property type="entry name" value="Histidine kinase-like ATPase, C-terminal domain"/>
    <property type="match status" value="1"/>
</dbReference>
<organism evidence="12">
    <name type="scientific">Geobacter metallireducens</name>
    <dbReference type="NCBI Taxonomy" id="28232"/>
    <lineage>
        <taxon>Bacteria</taxon>
        <taxon>Pseudomonadati</taxon>
        <taxon>Thermodesulfobacteriota</taxon>
        <taxon>Desulfuromonadia</taxon>
        <taxon>Geobacterales</taxon>
        <taxon>Geobacteraceae</taxon>
        <taxon>Geobacter</taxon>
    </lineage>
</organism>
<dbReference type="PROSITE" id="PS50109">
    <property type="entry name" value="HIS_KIN"/>
    <property type="match status" value="1"/>
</dbReference>
<dbReference type="InterPro" id="IPR011006">
    <property type="entry name" value="CheY-like_superfamily"/>
</dbReference>
<dbReference type="PROSITE" id="PS50110">
    <property type="entry name" value="RESPONSE_REGULATORY"/>
    <property type="match status" value="1"/>
</dbReference>
<dbReference type="GO" id="GO:0016020">
    <property type="term" value="C:membrane"/>
    <property type="evidence" value="ECO:0007669"/>
    <property type="project" value="UniProtKB-SubCell"/>
</dbReference>
<proteinExistence type="predicted"/>
<evidence type="ECO:0000256" key="3">
    <source>
        <dbReference type="ARBA" id="ARBA00012438"/>
    </source>
</evidence>
<keyword evidence="8" id="KW-0812">Transmembrane</keyword>
<evidence type="ECO:0000256" key="2">
    <source>
        <dbReference type="ARBA" id="ARBA00004370"/>
    </source>
</evidence>
<dbReference type="EC" id="2.7.13.3" evidence="3"/>
<dbReference type="SUPFAM" id="SSF52172">
    <property type="entry name" value="CheY-like"/>
    <property type="match status" value="1"/>
</dbReference>
<dbReference type="Pfam" id="PF17149">
    <property type="entry name" value="CHASE5"/>
    <property type="match status" value="1"/>
</dbReference>
<keyword evidence="6" id="KW-0418">Kinase</keyword>
<dbReference type="InterPro" id="IPR036097">
    <property type="entry name" value="HisK_dim/P_sf"/>
</dbReference>
<feature type="domain" description="Response regulatory" evidence="10">
    <location>
        <begin position="485"/>
        <end position="601"/>
    </location>
</feature>
<evidence type="ECO:0000259" key="9">
    <source>
        <dbReference type="PROSITE" id="PS50109"/>
    </source>
</evidence>
<evidence type="ECO:0000256" key="8">
    <source>
        <dbReference type="SAM" id="Phobius"/>
    </source>
</evidence>
<evidence type="ECO:0000256" key="6">
    <source>
        <dbReference type="ARBA" id="ARBA00022777"/>
    </source>
</evidence>
<dbReference type="EMBL" id="DSOV01000022">
    <property type="protein sequence ID" value="HEN41974.1"/>
    <property type="molecule type" value="Genomic_DNA"/>
</dbReference>
<protein>
    <recommendedName>
        <fullName evidence="3">histidine kinase</fullName>
        <ecNumber evidence="3">2.7.13.3</ecNumber>
    </recommendedName>
</protein>
<reference evidence="12" key="1">
    <citation type="journal article" date="2020" name="mSystems">
        <title>Genome- and Community-Level Interaction Insights into Carbon Utilization and Element Cycling Functions of Hydrothermarchaeota in Hydrothermal Sediment.</title>
        <authorList>
            <person name="Zhou Z."/>
            <person name="Liu Y."/>
            <person name="Xu W."/>
            <person name="Pan J."/>
            <person name="Luo Z.H."/>
            <person name="Li M."/>
        </authorList>
    </citation>
    <scope>NUCLEOTIDE SEQUENCE [LARGE SCALE GENOMIC DNA]</scope>
    <source>
        <strain evidence="12">SpSt-349</strain>
    </source>
</reference>
<dbReference type="Pfam" id="PF00072">
    <property type="entry name" value="Response_reg"/>
    <property type="match status" value="1"/>
</dbReference>
<dbReference type="InterPro" id="IPR004358">
    <property type="entry name" value="Sig_transdc_His_kin-like_C"/>
</dbReference>
<feature type="domain" description="Histidine kinase" evidence="9">
    <location>
        <begin position="242"/>
        <end position="465"/>
    </location>
</feature>
<dbReference type="Pfam" id="PF02518">
    <property type="entry name" value="HATPase_c"/>
    <property type="match status" value="1"/>
</dbReference>
<keyword evidence="5" id="KW-0808">Transferase</keyword>
<dbReference type="InterPro" id="IPR003661">
    <property type="entry name" value="HisK_dim/P_dom"/>
</dbReference>
<dbReference type="InterPro" id="IPR003660">
    <property type="entry name" value="HAMP_dom"/>
</dbReference>
<comment type="subcellular location">
    <subcellularLocation>
        <location evidence="2">Membrane</location>
    </subcellularLocation>
</comment>
<dbReference type="InterPro" id="IPR003594">
    <property type="entry name" value="HATPase_dom"/>
</dbReference>
<keyword evidence="4 7" id="KW-0597">Phosphoprotein</keyword>
<dbReference type="Pfam" id="PF00512">
    <property type="entry name" value="HisKA"/>
    <property type="match status" value="1"/>
</dbReference>
<dbReference type="Gene3D" id="3.40.50.2300">
    <property type="match status" value="1"/>
</dbReference>
<evidence type="ECO:0000259" key="11">
    <source>
        <dbReference type="PROSITE" id="PS50885"/>
    </source>
</evidence>